<evidence type="ECO:0000313" key="3">
    <source>
        <dbReference type="Proteomes" id="UP000612585"/>
    </source>
</evidence>
<evidence type="ECO:0000313" key="2">
    <source>
        <dbReference type="EMBL" id="GIJ55746.1"/>
    </source>
</evidence>
<dbReference type="AlphaFoldDB" id="A0A8J3Z5Q8"/>
<gene>
    <name evidence="2" type="ORF">Vau01_032620</name>
</gene>
<dbReference type="RefSeq" id="WP_203993000.1">
    <property type="nucleotide sequence ID" value="NZ_BOPG01000021.1"/>
</dbReference>
<dbReference type="InterPro" id="IPR029063">
    <property type="entry name" value="SAM-dependent_MTases_sf"/>
</dbReference>
<dbReference type="Pfam" id="PF13649">
    <property type="entry name" value="Methyltransf_25"/>
    <property type="match status" value="1"/>
</dbReference>
<accession>A0A8J3Z5Q8</accession>
<sequence length="281" mass="29461">MAIAKAPRYSSTWLELREAADAEARAADLAEQVSRLLAGTAPLVVHDLGCGTGSMARWLSPRLPGPQHWMLHDRDPDLLNLATENLLAAGIPAKPVLGDLTAITAADLAGGSLVTASALLDLLTLDDMDALARACTTAGVPALLTLTVVGRIDLLPWEPLDNVLCDAFNDHLRGGAHPAEGARRPLGPGSADAAAEAFRRHGATVLVRETPWRLGAARSDLIAEWLNGFVPAAARQLPGGGSDLDNCVDSYLARRLEQAAAGELRVTVEHVDLLAIPGGAR</sequence>
<keyword evidence="3" id="KW-1185">Reference proteome</keyword>
<reference evidence="2" key="1">
    <citation type="submission" date="2021-01" db="EMBL/GenBank/DDBJ databases">
        <title>Whole genome shotgun sequence of Virgisporangium aurantiacum NBRC 16421.</title>
        <authorList>
            <person name="Komaki H."/>
            <person name="Tamura T."/>
        </authorList>
    </citation>
    <scope>NUCLEOTIDE SEQUENCE</scope>
    <source>
        <strain evidence="2">NBRC 16421</strain>
    </source>
</reference>
<feature type="domain" description="Methyltransferase" evidence="1">
    <location>
        <begin position="45"/>
        <end position="135"/>
    </location>
</feature>
<dbReference type="Proteomes" id="UP000612585">
    <property type="component" value="Unassembled WGS sequence"/>
</dbReference>
<organism evidence="2 3">
    <name type="scientific">Virgisporangium aurantiacum</name>
    <dbReference type="NCBI Taxonomy" id="175570"/>
    <lineage>
        <taxon>Bacteria</taxon>
        <taxon>Bacillati</taxon>
        <taxon>Actinomycetota</taxon>
        <taxon>Actinomycetes</taxon>
        <taxon>Micromonosporales</taxon>
        <taxon>Micromonosporaceae</taxon>
        <taxon>Virgisporangium</taxon>
    </lineage>
</organism>
<dbReference type="InterPro" id="IPR041698">
    <property type="entry name" value="Methyltransf_25"/>
</dbReference>
<proteinExistence type="predicted"/>
<protein>
    <recommendedName>
        <fullName evidence="1">Methyltransferase domain-containing protein</fullName>
    </recommendedName>
</protein>
<evidence type="ECO:0000259" key="1">
    <source>
        <dbReference type="Pfam" id="PF13649"/>
    </source>
</evidence>
<dbReference type="SUPFAM" id="SSF53335">
    <property type="entry name" value="S-adenosyl-L-methionine-dependent methyltransferases"/>
    <property type="match status" value="1"/>
</dbReference>
<dbReference type="EMBL" id="BOPG01000021">
    <property type="protein sequence ID" value="GIJ55746.1"/>
    <property type="molecule type" value="Genomic_DNA"/>
</dbReference>
<name>A0A8J3Z5Q8_9ACTN</name>
<dbReference type="Gene3D" id="3.40.50.150">
    <property type="entry name" value="Vaccinia Virus protein VP39"/>
    <property type="match status" value="1"/>
</dbReference>
<comment type="caution">
    <text evidence="2">The sequence shown here is derived from an EMBL/GenBank/DDBJ whole genome shotgun (WGS) entry which is preliminary data.</text>
</comment>